<reference evidence="2 3" key="1">
    <citation type="submission" date="2015-10" db="EMBL/GenBank/DDBJ databases">
        <title>Metagenome-Assembled Genomes uncover a global brackish microbiome.</title>
        <authorList>
            <person name="Hugerth L.W."/>
            <person name="Larsson J."/>
            <person name="Alneberg J."/>
            <person name="Lindh M.V."/>
            <person name="Legrand C."/>
            <person name="Pinhassi J."/>
            <person name="Andersson A.F."/>
        </authorList>
    </citation>
    <scope>NUCLEOTIDE SEQUENCE [LARGE SCALE GENOMIC DNA]</scope>
    <source>
        <strain evidence="2">BACL18 MAG-120507-bin52</strain>
    </source>
</reference>
<evidence type="ECO:0000313" key="2">
    <source>
        <dbReference type="EMBL" id="KRO61860.1"/>
    </source>
</evidence>
<proteinExistence type="predicted"/>
<gene>
    <name evidence="2" type="ORF">ABR82_05590</name>
</gene>
<dbReference type="Pfam" id="PF21814">
    <property type="entry name" value="DUF6883"/>
    <property type="match status" value="1"/>
</dbReference>
<feature type="domain" description="DUF6883" evidence="1">
    <location>
        <begin position="7"/>
        <end position="107"/>
    </location>
</feature>
<dbReference type="InterPro" id="IPR049250">
    <property type="entry name" value="DUF6883"/>
</dbReference>
<organism evidence="2 3">
    <name type="scientific">Verrucomicrobia subdivision 6 bacterium BACL9 MAG-120507-bin52</name>
    <dbReference type="NCBI Taxonomy" id="1655590"/>
    <lineage>
        <taxon>Bacteria</taxon>
        <taxon>Pseudomonadati</taxon>
        <taxon>Verrucomicrobiota</taxon>
        <taxon>Verrucomicrobiia</taxon>
        <taxon>Verrucomicrobiales</taxon>
        <taxon>Verrucomicrobia subdivision 6</taxon>
    </lineage>
</organism>
<name>A0A0R2RH23_9BACT</name>
<dbReference type="Proteomes" id="UP000051269">
    <property type="component" value="Unassembled WGS sequence"/>
</dbReference>
<sequence>MSSHDWQIEKSKITDYLLNERHPQGKAKALWFQSHGFHRKKWRVLLNSIRALLENRESEVMTNSPFGCRIVIRGTIPTPQGNPVRIITVWQRDRQTLAPRLITAYPDRR</sequence>
<comment type="caution">
    <text evidence="2">The sequence shown here is derived from an EMBL/GenBank/DDBJ whole genome shotgun (WGS) entry which is preliminary data.</text>
</comment>
<protein>
    <recommendedName>
        <fullName evidence="1">DUF6883 domain-containing protein</fullName>
    </recommendedName>
</protein>
<accession>A0A0R2RH23</accession>
<evidence type="ECO:0000313" key="3">
    <source>
        <dbReference type="Proteomes" id="UP000051269"/>
    </source>
</evidence>
<dbReference type="AlphaFoldDB" id="A0A0R2RH23"/>
<evidence type="ECO:0000259" key="1">
    <source>
        <dbReference type="Pfam" id="PF21814"/>
    </source>
</evidence>
<dbReference type="EMBL" id="LIBO01000188">
    <property type="protein sequence ID" value="KRO61860.1"/>
    <property type="molecule type" value="Genomic_DNA"/>
</dbReference>